<name>A0ACC3AE53_9EURO</name>
<evidence type="ECO:0000313" key="2">
    <source>
        <dbReference type="Proteomes" id="UP001172386"/>
    </source>
</evidence>
<proteinExistence type="predicted"/>
<evidence type="ECO:0000313" key="1">
    <source>
        <dbReference type="EMBL" id="KAJ9660321.1"/>
    </source>
</evidence>
<keyword evidence="2" id="KW-1185">Reference proteome</keyword>
<organism evidence="1 2">
    <name type="scientific">Neophaeococcomyces mojaviensis</name>
    <dbReference type="NCBI Taxonomy" id="3383035"/>
    <lineage>
        <taxon>Eukaryota</taxon>
        <taxon>Fungi</taxon>
        <taxon>Dikarya</taxon>
        <taxon>Ascomycota</taxon>
        <taxon>Pezizomycotina</taxon>
        <taxon>Eurotiomycetes</taxon>
        <taxon>Chaetothyriomycetidae</taxon>
        <taxon>Chaetothyriales</taxon>
        <taxon>Chaetothyriales incertae sedis</taxon>
        <taxon>Neophaeococcomyces</taxon>
    </lineage>
</organism>
<sequence>MSLIIQPLSESLPKAGKQEREKFASFGSSRKALAAGLEKSEDDIQSWLESHFFKPYWDEYKTHILVPSRLEAEEQGKQLPTGLDVGLTFGRLKDGEEDGKYKYSVQIPMIR</sequence>
<protein>
    <submittedName>
        <fullName evidence="1">Uncharacterized protein</fullName>
    </submittedName>
</protein>
<comment type="caution">
    <text evidence="1">The sequence shown here is derived from an EMBL/GenBank/DDBJ whole genome shotgun (WGS) entry which is preliminary data.</text>
</comment>
<dbReference type="EMBL" id="JAPDRQ010000032">
    <property type="protein sequence ID" value="KAJ9660321.1"/>
    <property type="molecule type" value="Genomic_DNA"/>
</dbReference>
<accession>A0ACC3AE53</accession>
<reference evidence="1" key="1">
    <citation type="submission" date="2022-10" db="EMBL/GenBank/DDBJ databases">
        <title>Culturing micro-colonial fungi from biological soil crusts in the Mojave desert and describing Neophaeococcomyces mojavensis, and introducing the new genera and species Taxawa tesnikishii.</title>
        <authorList>
            <person name="Kurbessoian T."/>
            <person name="Stajich J.E."/>
        </authorList>
    </citation>
    <scope>NUCLEOTIDE SEQUENCE</scope>
    <source>
        <strain evidence="1">JES_112</strain>
    </source>
</reference>
<dbReference type="Proteomes" id="UP001172386">
    <property type="component" value="Unassembled WGS sequence"/>
</dbReference>
<gene>
    <name evidence="1" type="ORF">H2198_002629</name>
</gene>